<dbReference type="EMBL" id="ML769924">
    <property type="protein sequence ID" value="KAE9385984.1"/>
    <property type="molecule type" value="Genomic_DNA"/>
</dbReference>
<gene>
    <name evidence="2" type="ORF">BT96DRAFT_1087953</name>
</gene>
<evidence type="ECO:0000313" key="3">
    <source>
        <dbReference type="Proteomes" id="UP000799118"/>
    </source>
</evidence>
<accession>A0A6A4GL78</accession>
<feature type="non-terminal residue" evidence="2">
    <location>
        <position position="1"/>
    </location>
</feature>
<dbReference type="OrthoDB" id="3365698at2759"/>
<keyword evidence="3" id="KW-1185">Reference proteome</keyword>
<name>A0A6A4GL78_9AGAR</name>
<reference evidence="2" key="1">
    <citation type="journal article" date="2019" name="Environ. Microbiol.">
        <title>Fungal ecological strategies reflected in gene transcription - a case study of two litter decomposers.</title>
        <authorList>
            <person name="Barbi F."/>
            <person name="Kohler A."/>
            <person name="Barry K."/>
            <person name="Baskaran P."/>
            <person name="Daum C."/>
            <person name="Fauchery L."/>
            <person name="Ihrmark K."/>
            <person name="Kuo A."/>
            <person name="LaButti K."/>
            <person name="Lipzen A."/>
            <person name="Morin E."/>
            <person name="Grigoriev I.V."/>
            <person name="Henrissat B."/>
            <person name="Lindahl B."/>
            <person name="Martin F."/>
        </authorList>
    </citation>
    <scope>NUCLEOTIDE SEQUENCE</scope>
    <source>
        <strain evidence="2">JB14</strain>
    </source>
</reference>
<evidence type="ECO:0008006" key="4">
    <source>
        <dbReference type="Google" id="ProtNLM"/>
    </source>
</evidence>
<dbReference type="AlphaFoldDB" id="A0A6A4GL78"/>
<protein>
    <recommendedName>
        <fullName evidence="4">F-box domain-containing protein</fullName>
    </recommendedName>
</protein>
<proteinExistence type="predicted"/>
<evidence type="ECO:0000313" key="2">
    <source>
        <dbReference type="EMBL" id="KAE9385984.1"/>
    </source>
</evidence>
<feature type="non-terminal residue" evidence="2">
    <location>
        <position position="110"/>
    </location>
</feature>
<feature type="coiled-coil region" evidence="1">
    <location>
        <begin position="12"/>
        <end position="46"/>
    </location>
</feature>
<dbReference type="Proteomes" id="UP000799118">
    <property type="component" value="Unassembled WGS sequence"/>
</dbReference>
<keyword evidence="1" id="KW-0175">Coiled coil</keyword>
<organism evidence="2 3">
    <name type="scientific">Gymnopus androsaceus JB14</name>
    <dbReference type="NCBI Taxonomy" id="1447944"/>
    <lineage>
        <taxon>Eukaryota</taxon>
        <taxon>Fungi</taxon>
        <taxon>Dikarya</taxon>
        <taxon>Basidiomycota</taxon>
        <taxon>Agaricomycotina</taxon>
        <taxon>Agaricomycetes</taxon>
        <taxon>Agaricomycetidae</taxon>
        <taxon>Agaricales</taxon>
        <taxon>Marasmiineae</taxon>
        <taxon>Omphalotaceae</taxon>
        <taxon>Gymnopus</taxon>
    </lineage>
</organism>
<evidence type="ECO:0000256" key="1">
    <source>
        <dbReference type="SAM" id="Coils"/>
    </source>
</evidence>
<sequence>FRKFVIEGELEIQHLELRIEKTRDLLDHLEAILKQTRGAVKEHKEMLNPVRRLLFDVLQEIFLHGAGMYTDAGSHFSLTSHSLDLTSPPWVYGRVCHFWKEVALKTSLLW</sequence>